<feature type="region of interest" description="Disordered" evidence="5">
    <location>
        <begin position="371"/>
        <end position="395"/>
    </location>
</feature>
<keyword evidence="9" id="KW-1185">Reference proteome</keyword>
<keyword evidence="2 4" id="KW-0863">Zinc-finger</keyword>
<dbReference type="InterPro" id="IPR001876">
    <property type="entry name" value="Znf_RanBP2"/>
</dbReference>
<dbReference type="GO" id="GO:0008270">
    <property type="term" value="F:zinc ion binding"/>
    <property type="evidence" value="ECO:0007669"/>
    <property type="project" value="UniProtKB-KW"/>
</dbReference>
<dbReference type="InterPro" id="IPR029063">
    <property type="entry name" value="SAM-dependent_MTases_sf"/>
</dbReference>
<dbReference type="Gene3D" id="2.30.30.380">
    <property type="entry name" value="Zn-finger domain of Sec23/24"/>
    <property type="match status" value="1"/>
</dbReference>
<feature type="compositionally biased region" description="Polar residues" evidence="5">
    <location>
        <begin position="635"/>
        <end position="646"/>
    </location>
</feature>
<name>A0A8H5H1I3_9AGAR</name>
<feature type="compositionally biased region" description="Low complexity" evidence="5">
    <location>
        <begin position="443"/>
        <end position="455"/>
    </location>
</feature>
<dbReference type="CDD" id="cd02440">
    <property type="entry name" value="AdoMet_MTases"/>
    <property type="match status" value="1"/>
</dbReference>
<accession>A0A8H5H1I3</accession>
<evidence type="ECO:0000256" key="4">
    <source>
        <dbReference type="PROSITE-ProRule" id="PRU00322"/>
    </source>
</evidence>
<evidence type="ECO:0000259" key="7">
    <source>
        <dbReference type="PROSITE" id="PS51397"/>
    </source>
</evidence>
<feature type="compositionally biased region" description="Basic and acidic residues" evidence="5">
    <location>
        <begin position="731"/>
        <end position="750"/>
    </location>
</feature>
<organism evidence="8 9">
    <name type="scientific">Tetrapyrgos nigripes</name>
    <dbReference type="NCBI Taxonomy" id="182062"/>
    <lineage>
        <taxon>Eukaryota</taxon>
        <taxon>Fungi</taxon>
        <taxon>Dikarya</taxon>
        <taxon>Basidiomycota</taxon>
        <taxon>Agaricomycotina</taxon>
        <taxon>Agaricomycetes</taxon>
        <taxon>Agaricomycetidae</taxon>
        <taxon>Agaricales</taxon>
        <taxon>Marasmiineae</taxon>
        <taxon>Marasmiaceae</taxon>
        <taxon>Tetrapyrgos</taxon>
    </lineage>
</organism>
<dbReference type="GO" id="GO:0005634">
    <property type="term" value="C:nucleus"/>
    <property type="evidence" value="ECO:0007669"/>
    <property type="project" value="TreeGrafter"/>
</dbReference>
<dbReference type="GO" id="GO:0008237">
    <property type="term" value="F:metallopeptidase activity"/>
    <property type="evidence" value="ECO:0007669"/>
    <property type="project" value="TreeGrafter"/>
</dbReference>
<keyword evidence="3" id="KW-0862">Zinc</keyword>
<feature type="compositionally biased region" description="Low complexity" evidence="5">
    <location>
        <begin position="796"/>
        <end position="830"/>
    </location>
</feature>
<reference evidence="8 9" key="1">
    <citation type="journal article" date="2020" name="ISME J.">
        <title>Uncovering the hidden diversity of litter-decomposition mechanisms in mushroom-forming fungi.</title>
        <authorList>
            <person name="Floudas D."/>
            <person name="Bentzer J."/>
            <person name="Ahren D."/>
            <person name="Johansson T."/>
            <person name="Persson P."/>
            <person name="Tunlid A."/>
        </authorList>
    </citation>
    <scope>NUCLEOTIDE SEQUENCE [LARGE SCALE GENOMIC DNA]</scope>
    <source>
        <strain evidence="8 9">CBS 291.85</strain>
    </source>
</reference>
<feature type="compositionally biased region" description="Low complexity" evidence="5">
    <location>
        <begin position="112"/>
        <end position="157"/>
    </location>
</feature>
<feature type="region of interest" description="Disordered" evidence="5">
    <location>
        <begin position="109"/>
        <end position="180"/>
    </location>
</feature>
<feature type="region of interest" description="Disordered" evidence="5">
    <location>
        <begin position="795"/>
        <end position="863"/>
    </location>
</feature>
<dbReference type="PROSITE" id="PS01358">
    <property type="entry name" value="ZF_RANBP2_1"/>
    <property type="match status" value="1"/>
</dbReference>
<dbReference type="InterPro" id="IPR036443">
    <property type="entry name" value="Znf_RanBP2_sf"/>
</dbReference>
<evidence type="ECO:0000313" key="8">
    <source>
        <dbReference type="EMBL" id="KAF5374890.1"/>
    </source>
</evidence>
<dbReference type="Proteomes" id="UP000559256">
    <property type="component" value="Unassembled WGS sequence"/>
</dbReference>
<feature type="region of interest" description="Disordered" evidence="5">
    <location>
        <begin position="593"/>
        <end position="656"/>
    </location>
</feature>
<feature type="region of interest" description="Disordered" evidence="5">
    <location>
        <begin position="413"/>
        <end position="455"/>
    </location>
</feature>
<keyword evidence="1" id="KW-0479">Metal-binding</keyword>
<gene>
    <name evidence="8" type="ORF">D9758_000541</name>
</gene>
<dbReference type="InterPro" id="IPR013536">
    <property type="entry name" value="WLM_dom"/>
</dbReference>
<feature type="compositionally biased region" description="Polar residues" evidence="5">
    <location>
        <begin position="39"/>
        <end position="49"/>
    </location>
</feature>
<feature type="domain" description="RanBP2-type" evidence="6">
    <location>
        <begin position="1277"/>
        <end position="1306"/>
    </location>
</feature>
<evidence type="ECO:0000313" key="9">
    <source>
        <dbReference type="Proteomes" id="UP000559256"/>
    </source>
</evidence>
<proteinExistence type="predicted"/>
<feature type="compositionally biased region" description="Low complexity" evidence="5">
    <location>
        <begin position="751"/>
        <end position="771"/>
    </location>
</feature>
<evidence type="ECO:0000259" key="6">
    <source>
        <dbReference type="PROSITE" id="PS50199"/>
    </source>
</evidence>
<dbReference type="SMART" id="SM00547">
    <property type="entry name" value="ZnF_RBZ"/>
    <property type="match status" value="1"/>
</dbReference>
<dbReference type="SUPFAM" id="SSF53335">
    <property type="entry name" value="S-adenosyl-L-methionine-dependent methyltransferases"/>
    <property type="match status" value="1"/>
</dbReference>
<feature type="region of interest" description="Disordered" evidence="5">
    <location>
        <begin position="39"/>
        <end position="89"/>
    </location>
</feature>
<feature type="compositionally biased region" description="Basic and acidic residues" evidence="5">
    <location>
        <begin position="158"/>
        <end position="180"/>
    </location>
</feature>
<dbReference type="GO" id="GO:0006281">
    <property type="term" value="P:DNA repair"/>
    <property type="evidence" value="ECO:0007669"/>
    <property type="project" value="TreeGrafter"/>
</dbReference>
<feature type="region of interest" description="Disordered" evidence="5">
    <location>
        <begin position="722"/>
        <end position="780"/>
    </location>
</feature>
<dbReference type="Pfam" id="PF13649">
    <property type="entry name" value="Methyltransf_25"/>
    <property type="match status" value="1"/>
</dbReference>
<dbReference type="InterPro" id="IPR053000">
    <property type="entry name" value="WSS1-like_metalloprotease"/>
</dbReference>
<evidence type="ECO:0000256" key="2">
    <source>
        <dbReference type="ARBA" id="ARBA00022771"/>
    </source>
</evidence>
<evidence type="ECO:0008006" key="10">
    <source>
        <dbReference type="Google" id="ProtNLM"/>
    </source>
</evidence>
<dbReference type="PANTHER" id="PTHR46622">
    <property type="entry name" value="DNA-DEPENDENT METALLOPROTEASE WSS1"/>
    <property type="match status" value="1"/>
</dbReference>
<dbReference type="SUPFAM" id="SSF90209">
    <property type="entry name" value="Ran binding protein zinc finger-like"/>
    <property type="match status" value="1"/>
</dbReference>
<dbReference type="EMBL" id="JAACJM010000001">
    <property type="protein sequence ID" value="KAF5374890.1"/>
    <property type="molecule type" value="Genomic_DNA"/>
</dbReference>
<comment type="caution">
    <text evidence="8">The sequence shown here is derived from an EMBL/GenBank/DDBJ whole genome shotgun (WGS) entry which is preliminary data.</text>
</comment>
<sequence length="1341" mass="147818">MVTSEDGPLSSQSLFLFVRPRDSTKSHYRPYSTVSTLETLAPPSSTRESTFLAPERPMSMMGFKKSSKLKAGDEKSSSNGTKSGGISLFSKTMKKKRSLNGLRLLNNATEIPSPLSSPSLLPSPSDLYSSDSSTTLLNNSSNDASSSSSSSPPSSKTPSEEHLLMASPRKVDHDSDAVSGVGKDKFDREMGFAEQMKMKIHRYGNEVPYMLAFDAVVQDNDKYFNMLLRRLNSSSSPTFYDYAKHGDSPPSAVLDLGCGAGHWMLDAALHWRQARIVGIDITDLLLPEVRERENIKYMRSNFVLRPLPFPANTFDLVRMSNLSSSIPCDRWEFVFSEVFRVLRYDGRLEFIDDQRCFPYFNAVSKQVEYHEENSSVPSAISDRVSGEAPSEVDPDLAKEEDYFPTQNEVDKSIAPSFWDGEEGSQNGIDDDAETPSLSTHPYSFDTSYADSSSSSSLDSHEVEALLDLNSAIPFEIKFETDVDTAEEEYLQNIEVKSNRFSYRPLPVPNVTPSRPLPRPPSILSLDTTSDTLSIASTKMEDSPDSAREAKALKLALRASVDERVDAFLTSFNYTEFSDASNISSLSITIPSSSSEHLLPSPLPDSPTEPSFQPSPVAPDTSSTLETPIAALPDKATSTPVAQSPIESSPMPAEWLSKSSASKDLENVFNSMMAELGFFTDSYRHVPNVMKHVFGENHATMTADMRLMLAPEDMDDGVQSAQYMRGRSWTGGDKKSRNDWEKKERGKKETNSRPISPIIESRSSSESTSSTPTPTPSKAIPEGISAKAAGRLGIALTTPSRPSTSSGSKVGIESRTPSRPSTSSSGSSGSSTLFSTGRPSCDSEEADRSQGTCAEPESDCKPRQSPGLVLWPSIFIPIGPTELEMHVCKGMQELLGSKVALWRYIQDLRDADGKPFLSEEEFEDAIWEYECFRRERLNWPYENTELNLEPHSPDVPSFDDNIDLPYTYETSRSITEASKPRNTVIDAAEFSDDKHRIASLVKPIMRKHGWVLPALAEFFPDNPNLLGHGLGLNVNMGQKILVRLRPAHYPDWFMEEEDVVQTMLHELTHNVHGPHDDKFYKFLSDLQEEYDALRRSGYAGEGFFSKGQRLGTNVSHNLPPHLARAKALEAAEKRRQISKTLGEGGRRLGGRLDTSGKALSPRELAARAAERRVLDEKMCGQGDVAKREAEKAAKESVENKVIDLTLDDSDDEAVVFVERGSSSRTPQVPARTKASTDAAPVSNGKIRSHPLQTINAANTPPTVNYSTKPALPIRSHTNRAEWECPACTLLNSSMKLQCEACLTTRPLQVSDGWTCLTCGESGMSHGFWSCSFCGSIKSSSRS</sequence>
<evidence type="ECO:0000256" key="3">
    <source>
        <dbReference type="ARBA" id="ARBA00022833"/>
    </source>
</evidence>
<dbReference type="PROSITE" id="PS51397">
    <property type="entry name" value="WLM"/>
    <property type="match status" value="1"/>
</dbReference>
<dbReference type="OrthoDB" id="261960at2759"/>
<evidence type="ECO:0000256" key="5">
    <source>
        <dbReference type="SAM" id="MobiDB-lite"/>
    </source>
</evidence>
<dbReference type="Gene3D" id="3.40.50.150">
    <property type="entry name" value="Vaccinia Virus protein VP39"/>
    <property type="match status" value="1"/>
</dbReference>
<dbReference type="PROSITE" id="PS50199">
    <property type="entry name" value="ZF_RANBP2_2"/>
    <property type="match status" value="1"/>
</dbReference>
<protein>
    <recommendedName>
        <fullName evidence="10">WLM-domain-containing protein</fullName>
    </recommendedName>
</protein>
<dbReference type="Pfam" id="PF08325">
    <property type="entry name" value="WLM"/>
    <property type="match status" value="1"/>
</dbReference>
<dbReference type="InterPro" id="IPR041698">
    <property type="entry name" value="Methyltransf_25"/>
</dbReference>
<feature type="domain" description="WLM" evidence="7">
    <location>
        <begin position="964"/>
        <end position="1173"/>
    </location>
</feature>
<feature type="region of interest" description="Disordered" evidence="5">
    <location>
        <begin position="1218"/>
        <end position="1244"/>
    </location>
</feature>
<dbReference type="PANTHER" id="PTHR46622:SF1">
    <property type="entry name" value="DNA-DEPENDENT METALLOPROTEASE WSS1"/>
    <property type="match status" value="1"/>
</dbReference>
<evidence type="ECO:0000256" key="1">
    <source>
        <dbReference type="ARBA" id="ARBA00022723"/>
    </source>
</evidence>